<dbReference type="GO" id="GO:0008017">
    <property type="term" value="F:microtubule binding"/>
    <property type="evidence" value="ECO:0007669"/>
    <property type="project" value="InterPro"/>
</dbReference>
<keyword evidence="6" id="KW-1133">Transmembrane helix</keyword>
<dbReference type="GO" id="GO:0003777">
    <property type="term" value="F:microtubule motor activity"/>
    <property type="evidence" value="ECO:0007669"/>
    <property type="project" value="InterPro"/>
</dbReference>
<organism evidence="8 9">
    <name type="scientific">Clitoria ternatea</name>
    <name type="common">Butterfly pea</name>
    <dbReference type="NCBI Taxonomy" id="43366"/>
    <lineage>
        <taxon>Eukaryota</taxon>
        <taxon>Viridiplantae</taxon>
        <taxon>Streptophyta</taxon>
        <taxon>Embryophyta</taxon>
        <taxon>Tracheophyta</taxon>
        <taxon>Spermatophyta</taxon>
        <taxon>Magnoliopsida</taxon>
        <taxon>eudicotyledons</taxon>
        <taxon>Gunneridae</taxon>
        <taxon>Pentapetalae</taxon>
        <taxon>rosids</taxon>
        <taxon>fabids</taxon>
        <taxon>Fabales</taxon>
        <taxon>Fabaceae</taxon>
        <taxon>Papilionoideae</taxon>
        <taxon>50 kb inversion clade</taxon>
        <taxon>NPAAA clade</taxon>
        <taxon>indigoferoid/millettioid clade</taxon>
        <taxon>Phaseoleae</taxon>
        <taxon>Clitoria</taxon>
    </lineage>
</organism>
<dbReference type="GO" id="GO:0005524">
    <property type="term" value="F:ATP binding"/>
    <property type="evidence" value="ECO:0007669"/>
    <property type="project" value="UniProtKB-UniRule"/>
</dbReference>
<comment type="caution">
    <text evidence="8">The sequence shown here is derived from an EMBL/GenBank/DDBJ whole genome shotgun (WGS) entry which is preliminary data.</text>
</comment>
<dbReference type="SUPFAM" id="SSF52540">
    <property type="entry name" value="P-loop containing nucleoside triphosphate hydrolases"/>
    <property type="match status" value="1"/>
</dbReference>
<protein>
    <recommendedName>
        <fullName evidence="7">Kinesin motor domain-containing protein</fullName>
    </recommendedName>
</protein>
<keyword evidence="4" id="KW-0067">ATP-binding</keyword>
<sequence length="762" mass="83974">MVKIFFPICNGYFHLSFFFLSSFYLSSFSLIQITVTLSFVLLSQSSLCEFASKPNSASMVSTQFDRACSNAPPKVRVVAKIRGSLPPDANSEAAASKPAEWVSVNRESSESVSISFGDQSSSRYLVDYCYKEHEDNEMMYSKEVKPLISAAFEGQYSTVVALGARGSGKTWVIQGSAEKPGLAVLAIAEFLSVAEKNGKSIAVSFYEVDHHDHAIDLLNPGQPPILVLEDRGRIQFKGLTQVPVKSVAEFQNLYFTASSVQKGAPKKGSYEHVRRSHLGLVVHVFSRNRSVESLVSKMNFVDLAGYEDARKKNGEGSGLAEINKINKSIYALLNVCHALSANESRVPYRESKLTRMLQDSLRGNSRILLVSCMNPTFCQDTIYMVSLASRSCHWIHLATFDSAKKCGSSARQMVNSNKNQIPKSVSGTGKKLHGSKLLENKTAVAMQSAIKGRKLFDEAGHSAAKAKKEISIARVTQASEPLLDKSLSEAGNNIKLNSGVEKDNSFPDASRKVKLNLMDENDDSSLNTSSKVELNPLADKDDSSLNASREVELNPLAVQGISADREDHQGKDTLYANNYSEGLSIIVQEDYHNMNKENNNSSANVDGSPSISAQLRELSNSLKLLYSSTPSCMQIPEKEPVPLDIQMSAESMEPKTPTIKQNMSADNRWDIMNAKSPWEAFSMRGSGMKDSLVQEYLRFLNTADKEELKKLKGIGEKRATFILELRDESPEPFKSLDDLKEIGLSAKQIKGMMKKEVGELFS</sequence>
<dbReference type="PRINTS" id="PR00380">
    <property type="entry name" value="KINESINHEAVY"/>
</dbReference>
<dbReference type="PROSITE" id="PS50067">
    <property type="entry name" value="KINESIN_MOTOR_2"/>
    <property type="match status" value="1"/>
</dbReference>
<gene>
    <name evidence="8" type="ORF">RJT34_26353</name>
</gene>
<dbReference type="FunFam" id="1.10.150.280:FF:000003">
    <property type="entry name" value="Kinesin-like protein KIN-10C"/>
    <property type="match status" value="1"/>
</dbReference>
<dbReference type="Pfam" id="PF12836">
    <property type="entry name" value="HHH_3"/>
    <property type="match status" value="1"/>
</dbReference>
<feature type="domain" description="Kinesin motor" evidence="7">
    <location>
        <begin position="74"/>
        <end position="394"/>
    </location>
</feature>
<evidence type="ECO:0000313" key="9">
    <source>
        <dbReference type="Proteomes" id="UP001359559"/>
    </source>
</evidence>
<feature type="transmembrane region" description="Helical" evidence="6">
    <location>
        <begin position="12"/>
        <end position="42"/>
    </location>
</feature>
<evidence type="ECO:0000256" key="4">
    <source>
        <dbReference type="PROSITE-ProRule" id="PRU00283"/>
    </source>
</evidence>
<evidence type="ECO:0000256" key="2">
    <source>
        <dbReference type="ARBA" id="ARBA00023175"/>
    </source>
</evidence>
<comment type="similarity">
    <text evidence="3">Belongs to the TRAFAC class myosin-kinesin ATPase superfamily. Kinesin family. KIN-10 subfamily.</text>
</comment>
<dbReference type="AlphaFoldDB" id="A0AAN9IAG3"/>
<dbReference type="Gene3D" id="3.40.850.10">
    <property type="entry name" value="Kinesin motor domain"/>
    <property type="match status" value="1"/>
</dbReference>
<dbReference type="GO" id="GO:0005875">
    <property type="term" value="C:microtubule associated complex"/>
    <property type="evidence" value="ECO:0007669"/>
    <property type="project" value="TreeGrafter"/>
</dbReference>
<keyword evidence="6" id="KW-0812">Transmembrane</keyword>
<dbReference type="InterPro" id="IPR027640">
    <property type="entry name" value="Kinesin-like_fam"/>
</dbReference>
<dbReference type="InterPro" id="IPR010994">
    <property type="entry name" value="RuvA_2-like"/>
</dbReference>
<dbReference type="PANTHER" id="PTHR47969:SF9">
    <property type="entry name" value="KINESIN-LIKE PROTEIN"/>
    <property type="match status" value="1"/>
</dbReference>
<dbReference type="InterPro" id="IPR027417">
    <property type="entry name" value="P-loop_NTPase"/>
</dbReference>
<keyword evidence="4" id="KW-0547">Nucleotide-binding</keyword>
<dbReference type="Proteomes" id="UP001359559">
    <property type="component" value="Unassembled WGS sequence"/>
</dbReference>
<evidence type="ECO:0000313" key="8">
    <source>
        <dbReference type="EMBL" id="KAK7270864.1"/>
    </source>
</evidence>
<dbReference type="GO" id="GO:0007018">
    <property type="term" value="P:microtubule-based movement"/>
    <property type="evidence" value="ECO:0007669"/>
    <property type="project" value="InterPro"/>
</dbReference>
<evidence type="ECO:0000256" key="5">
    <source>
        <dbReference type="SAM" id="MobiDB-lite"/>
    </source>
</evidence>
<keyword evidence="1" id="KW-0493">Microtubule</keyword>
<accession>A0AAN9IAG3</accession>
<evidence type="ECO:0000259" key="7">
    <source>
        <dbReference type="PROSITE" id="PS50067"/>
    </source>
</evidence>
<dbReference type="PANTHER" id="PTHR47969">
    <property type="entry name" value="CHROMOSOME-ASSOCIATED KINESIN KIF4A-RELATED"/>
    <property type="match status" value="1"/>
</dbReference>
<evidence type="ECO:0000256" key="1">
    <source>
        <dbReference type="ARBA" id="ARBA00022701"/>
    </source>
</evidence>
<keyword evidence="9" id="KW-1185">Reference proteome</keyword>
<name>A0AAN9IAG3_CLITE</name>
<dbReference type="Gene3D" id="1.10.150.280">
    <property type="entry name" value="AF1531-like domain"/>
    <property type="match status" value="1"/>
</dbReference>
<dbReference type="InterPro" id="IPR036961">
    <property type="entry name" value="Kinesin_motor_dom_sf"/>
</dbReference>
<feature type="region of interest" description="Disordered" evidence="5">
    <location>
        <begin position="518"/>
        <end position="548"/>
    </location>
</feature>
<dbReference type="Pfam" id="PF00225">
    <property type="entry name" value="Kinesin"/>
    <property type="match status" value="1"/>
</dbReference>
<evidence type="ECO:0000256" key="6">
    <source>
        <dbReference type="SAM" id="Phobius"/>
    </source>
</evidence>
<dbReference type="GO" id="GO:0007052">
    <property type="term" value="P:mitotic spindle organization"/>
    <property type="evidence" value="ECO:0007669"/>
    <property type="project" value="TreeGrafter"/>
</dbReference>
<dbReference type="SUPFAM" id="SSF47781">
    <property type="entry name" value="RuvA domain 2-like"/>
    <property type="match status" value="1"/>
</dbReference>
<keyword evidence="6" id="KW-0472">Membrane</keyword>
<dbReference type="EMBL" id="JAYKXN010000007">
    <property type="protein sequence ID" value="KAK7270864.1"/>
    <property type="molecule type" value="Genomic_DNA"/>
</dbReference>
<evidence type="ECO:0000256" key="3">
    <source>
        <dbReference type="ARBA" id="ARBA00061615"/>
    </source>
</evidence>
<dbReference type="InterPro" id="IPR001752">
    <property type="entry name" value="Kinesin_motor_dom"/>
</dbReference>
<proteinExistence type="inferred from homology"/>
<reference evidence="8 9" key="1">
    <citation type="submission" date="2024-01" db="EMBL/GenBank/DDBJ databases">
        <title>The genomes of 5 underutilized Papilionoideae crops provide insights into root nodulation and disease resistance.</title>
        <authorList>
            <person name="Yuan L."/>
        </authorList>
    </citation>
    <scope>NUCLEOTIDE SEQUENCE [LARGE SCALE GENOMIC DNA]</scope>
    <source>
        <strain evidence="8">LY-2023</strain>
        <tissue evidence="8">Leaf</tissue>
    </source>
</reference>
<keyword evidence="2 4" id="KW-0505">Motor protein</keyword>
<dbReference type="GO" id="GO:0051231">
    <property type="term" value="P:spindle elongation"/>
    <property type="evidence" value="ECO:0007669"/>
    <property type="project" value="TreeGrafter"/>
</dbReference>
<feature type="binding site" evidence="4">
    <location>
        <begin position="163"/>
        <end position="170"/>
    </location>
    <ligand>
        <name>ATP</name>
        <dbReference type="ChEBI" id="CHEBI:30616"/>
    </ligand>
</feature>
<dbReference type="SMART" id="SM00129">
    <property type="entry name" value="KISc"/>
    <property type="match status" value="1"/>
</dbReference>
<dbReference type="GO" id="GO:0005874">
    <property type="term" value="C:microtubule"/>
    <property type="evidence" value="ECO:0007669"/>
    <property type="project" value="UniProtKB-KW"/>
</dbReference>